<dbReference type="GO" id="GO:0003682">
    <property type="term" value="F:chromatin binding"/>
    <property type="evidence" value="ECO:0007669"/>
    <property type="project" value="TreeGrafter"/>
</dbReference>
<dbReference type="RefSeq" id="XP_018010825.1">
    <property type="nucleotide sequence ID" value="XM_018155336.1"/>
</dbReference>
<dbReference type="AlphaFoldDB" id="A0A8B7NB64"/>
<dbReference type="Pfam" id="PF03366">
    <property type="entry name" value="YEATS"/>
    <property type="match status" value="1"/>
</dbReference>
<dbReference type="GO" id="GO:0045893">
    <property type="term" value="P:positive regulation of DNA-templated transcription"/>
    <property type="evidence" value="ECO:0007669"/>
    <property type="project" value="TreeGrafter"/>
</dbReference>
<dbReference type="Proteomes" id="UP000694843">
    <property type="component" value="Unplaced"/>
</dbReference>
<dbReference type="InterPro" id="IPR038704">
    <property type="entry name" value="YEAST_sf"/>
</dbReference>
<dbReference type="GeneID" id="108668169"/>
<keyword evidence="1 2" id="KW-0539">Nucleus</keyword>
<evidence type="ECO:0000313" key="4">
    <source>
        <dbReference type="Proteomes" id="UP000694843"/>
    </source>
</evidence>
<evidence type="ECO:0000256" key="1">
    <source>
        <dbReference type="ARBA" id="ARBA00023242"/>
    </source>
</evidence>
<accession>A0A8B7NB64</accession>
<dbReference type="PANTHER" id="PTHR47827">
    <property type="entry name" value="AHD DOMAIN-CONTAINING PROTEIN"/>
    <property type="match status" value="1"/>
</dbReference>
<name>A0A8B7NB64_HYAAZ</name>
<evidence type="ECO:0000256" key="2">
    <source>
        <dbReference type="PROSITE-ProRule" id="PRU00376"/>
    </source>
</evidence>
<dbReference type="OMA" id="EGFTHEW"/>
<dbReference type="PROSITE" id="PS51037">
    <property type="entry name" value="YEATS"/>
    <property type="match status" value="1"/>
</dbReference>
<protein>
    <submittedName>
        <fullName evidence="5">Protein AF-9-like</fullName>
    </submittedName>
</protein>
<keyword evidence="4" id="KW-1185">Reference proteome</keyword>
<comment type="subcellular location">
    <subcellularLocation>
        <location evidence="2">Nucleus</location>
    </subcellularLocation>
</comment>
<dbReference type="InterPro" id="IPR052790">
    <property type="entry name" value="YEATS_domain"/>
</dbReference>
<dbReference type="InterPro" id="IPR055129">
    <property type="entry name" value="YEATS_dom"/>
</dbReference>
<dbReference type="GO" id="GO:0008023">
    <property type="term" value="C:transcription elongation factor complex"/>
    <property type="evidence" value="ECO:0007669"/>
    <property type="project" value="TreeGrafter"/>
</dbReference>
<dbReference type="Gene3D" id="2.60.40.1970">
    <property type="entry name" value="YEATS domain"/>
    <property type="match status" value="1"/>
</dbReference>
<evidence type="ECO:0000313" key="5">
    <source>
        <dbReference type="RefSeq" id="XP_018010825.1"/>
    </source>
</evidence>
<dbReference type="KEGG" id="hazt:108668169"/>
<dbReference type="PANTHER" id="PTHR47827:SF3">
    <property type="entry name" value="AF-9 ANC1 HOMOLOGY DOMAIN-CONTAINING PROTEIN"/>
    <property type="match status" value="1"/>
</dbReference>
<organism evidence="4 5">
    <name type="scientific">Hyalella azteca</name>
    <name type="common">Amphipod</name>
    <dbReference type="NCBI Taxonomy" id="294128"/>
    <lineage>
        <taxon>Eukaryota</taxon>
        <taxon>Metazoa</taxon>
        <taxon>Ecdysozoa</taxon>
        <taxon>Arthropoda</taxon>
        <taxon>Crustacea</taxon>
        <taxon>Multicrustacea</taxon>
        <taxon>Malacostraca</taxon>
        <taxon>Eumalacostraca</taxon>
        <taxon>Peracarida</taxon>
        <taxon>Amphipoda</taxon>
        <taxon>Senticaudata</taxon>
        <taxon>Talitrida</taxon>
        <taxon>Talitroidea</taxon>
        <taxon>Hyalellidae</taxon>
        <taxon>Hyalella</taxon>
    </lineage>
</organism>
<feature type="domain" description="YEATS" evidence="3">
    <location>
        <begin position="1"/>
        <end position="137"/>
    </location>
</feature>
<reference evidence="5" key="1">
    <citation type="submission" date="2025-08" db="UniProtKB">
        <authorList>
            <consortium name="RefSeq"/>
        </authorList>
    </citation>
    <scope>IDENTIFICATION</scope>
    <source>
        <tissue evidence="5">Whole organism</tissue>
    </source>
</reference>
<sequence length="137" mass="15325">MAMSVVAVSIELGHTARVLQHVTKEGFTHEWSVWVRGENDRSLADIVEKVVFNLHESFKGPKRTLQTPPFIITEKGFEYNLVLQDLQAPPITLTRCERLTFYSPQEELKKKLLAAGGTCLASGKEEFIGGWALGELP</sequence>
<gene>
    <name evidence="5" type="primary">LOC108668169</name>
</gene>
<dbReference type="OrthoDB" id="10053467at2759"/>
<proteinExistence type="predicted"/>
<evidence type="ECO:0000259" key="3">
    <source>
        <dbReference type="PROSITE" id="PS51037"/>
    </source>
</evidence>